<evidence type="ECO:0000313" key="2">
    <source>
        <dbReference type="EMBL" id="PTM95062.1"/>
    </source>
</evidence>
<proteinExistence type="predicted"/>
<dbReference type="Proteomes" id="UP000241247">
    <property type="component" value="Unassembled WGS sequence"/>
</dbReference>
<keyword evidence="3" id="KW-1185">Reference proteome</keyword>
<dbReference type="EMBL" id="PZZZ01000004">
    <property type="protein sequence ID" value="PTM95062.1"/>
    <property type="molecule type" value="Genomic_DNA"/>
</dbReference>
<sequence length="89" mass="9601">MWQPRDGLGCPSSVPRKPIRPPTKDGSCPAARADTIVGAVMPMGHPAPSNSRSINHNPRNRAATGLEAHVYSDFRHFAVLINKLFSGGR</sequence>
<organism evidence="2 3">
    <name type="scientific">Mycoplana dimorpha</name>
    <dbReference type="NCBI Taxonomy" id="28320"/>
    <lineage>
        <taxon>Bacteria</taxon>
        <taxon>Pseudomonadati</taxon>
        <taxon>Pseudomonadota</taxon>
        <taxon>Alphaproteobacteria</taxon>
        <taxon>Hyphomicrobiales</taxon>
        <taxon>Rhizobiaceae</taxon>
        <taxon>Mycoplana</taxon>
    </lineage>
</organism>
<evidence type="ECO:0000313" key="3">
    <source>
        <dbReference type="Proteomes" id="UP000241247"/>
    </source>
</evidence>
<protein>
    <submittedName>
        <fullName evidence="2">Uncharacterized protein</fullName>
    </submittedName>
</protein>
<gene>
    <name evidence="2" type="ORF">C7449_104125</name>
</gene>
<accession>A0A2T5B7V5</accession>
<evidence type="ECO:0000256" key="1">
    <source>
        <dbReference type="SAM" id="MobiDB-lite"/>
    </source>
</evidence>
<feature type="region of interest" description="Disordered" evidence="1">
    <location>
        <begin position="1"/>
        <end position="30"/>
    </location>
</feature>
<reference evidence="2 3" key="1">
    <citation type="submission" date="2018-04" db="EMBL/GenBank/DDBJ databases">
        <title>Genomic Encyclopedia of Type Strains, Phase IV (KMG-IV): sequencing the most valuable type-strain genomes for metagenomic binning, comparative biology and taxonomic classification.</title>
        <authorList>
            <person name="Goeker M."/>
        </authorList>
    </citation>
    <scope>NUCLEOTIDE SEQUENCE [LARGE SCALE GENOMIC DNA]</scope>
    <source>
        <strain evidence="2 3">DSM 7138</strain>
    </source>
</reference>
<dbReference type="AlphaFoldDB" id="A0A2T5B7V5"/>
<comment type="caution">
    <text evidence="2">The sequence shown here is derived from an EMBL/GenBank/DDBJ whole genome shotgun (WGS) entry which is preliminary data.</text>
</comment>
<name>A0A2T5B7V5_MYCDI</name>